<dbReference type="AlphaFoldDB" id="A0A820LEQ6"/>
<organism evidence="2 3">
    <name type="scientific">Adineta steineri</name>
    <dbReference type="NCBI Taxonomy" id="433720"/>
    <lineage>
        <taxon>Eukaryota</taxon>
        <taxon>Metazoa</taxon>
        <taxon>Spiralia</taxon>
        <taxon>Gnathifera</taxon>
        <taxon>Rotifera</taxon>
        <taxon>Eurotatoria</taxon>
        <taxon>Bdelloidea</taxon>
        <taxon>Adinetida</taxon>
        <taxon>Adinetidae</taxon>
        <taxon>Adineta</taxon>
    </lineage>
</organism>
<feature type="compositionally biased region" description="Polar residues" evidence="1">
    <location>
        <begin position="94"/>
        <end position="104"/>
    </location>
</feature>
<comment type="caution">
    <text evidence="2">The sequence shown here is derived from an EMBL/GenBank/DDBJ whole genome shotgun (WGS) entry which is preliminary data.</text>
</comment>
<feature type="region of interest" description="Disordered" evidence="1">
    <location>
        <begin position="16"/>
        <end position="134"/>
    </location>
</feature>
<dbReference type="Proteomes" id="UP000663844">
    <property type="component" value="Unassembled WGS sequence"/>
</dbReference>
<accession>A0A820LEQ6</accession>
<feature type="non-terminal residue" evidence="2">
    <location>
        <position position="134"/>
    </location>
</feature>
<proteinExistence type="predicted"/>
<evidence type="ECO:0000256" key="1">
    <source>
        <dbReference type="SAM" id="MobiDB-lite"/>
    </source>
</evidence>
<evidence type="ECO:0000313" key="3">
    <source>
        <dbReference type="Proteomes" id="UP000663844"/>
    </source>
</evidence>
<feature type="compositionally biased region" description="Basic and acidic residues" evidence="1">
    <location>
        <begin position="26"/>
        <end position="50"/>
    </location>
</feature>
<dbReference type="EMBL" id="CAJOAZ010021403">
    <property type="protein sequence ID" value="CAF4355645.1"/>
    <property type="molecule type" value="Genomic_DNA"/>
</dbReference>
<sequence length="134" mass="15813">YIISHVNTIPCFDEGLSSPNRNGWRSHNETDIDTLKTRNQTERIKEDFQRSPRYQSRPLSMHTPTNQQYHLNGSPNYRSNNYTNENFEWHRRSPSPTKQRSVSMTRYPDPSEPVRGPSTADDYDRDGLRTPTKW</sequence>
<feature type="compositionally biased region" description="Polar residues" evidence="1">
    <location>
        <begin position="52"/>
        <end position="86"/>
    </location>
</feature>
<protein>
    <submittedName>
        <fullName evidence="2">Uncharacterized protein</fullName>
    </submittedName>
</protein>
<name>A0A820LEQ6_9BILA</name>
<evidence type="ECO:0000313" key="2">
    <source>
        <dbReference type="EMBL" id="CAF4355645.1"/>
    </source>
</evidence>
<feature type="non-terminal residue" evidence="2">
    <location>
        <position position="1"/>
    </location>
</feature>
<gene>
    <name evidence="2" type="ORF">OXD698_LOCUS49021</name>
</gene>
<reference evidence="2" key="1">
    <citation type="submission" date="2021-02" db="EMBL/GenBank/DDBJ databases">
        <authorList>
            <person name="Nowell W R."/>
        </authorList>
    </citation>
    <scope>NUCLEOTIDE SEQUENCE</scope>
</reference>